<evidence type="ECO:0000313" key="2">
    <source>
        <dbReference type="EMBL" id="RZT88572.1"/>
    </source>
</evidence>
<feature type="region of interest" description="Disordered" evidence="1">
    <location>
        <begin position="35"/>
        <end position="67"/>
    </location>
</feature>
<comment type="caution">
    <text evidence="2">The sequence shown here is derived from an EMBL/GenBank/DDBJ whole genome shotgun (WGS) entry which is preliminary data.</text>
</comment>
<organism evidence="2 3">
    <name type="scientific">Pseudonocardia sediminis</name>
    <dbReference type="NCBI Taxonomy" id="1397368"/>
    <lineage>
        <taxon>Bacteria</taxon>
        <taxon>Bacillati</taxon>
        <taxon>Actinomycetota</taxon>
        <taxon>Actinomycetes</taxon>
        <taxon>Pseudonocardiales</taxon>
        <taxon>Pseudonocardiaceae</taxon>
        <taxon>Pseudonocardia</taxon>
    </lineage>
</organism>
<accession>A0A4Q7V201</accession>
<protein>
    <submittedName>
        <fullName evidence="2">Uncharacterized protein</fullName>
    </submittedName>
</protein>
<keyword evidence="3" id="KW-1185">Reference proteome</keyword>
<proteinExistence type="predicted"/>
<dbReference type="Proteomes" id="UP000291591">
    <property type="component" value="Unassembled WGS sequence"/>
</dbReference>
<gene>
    <name evidence="2" type="ORF">EV383_5515</name>
</gene>
<name>A0A4Q7V201_PSEST</name>
<evidence type="ECO:0000256" key="1">
    <source>
        <dbReference type="SAM" id="MobiDB-lite"/>
    </source>
</evidence>
<evidence type="ECO:0000313" key="3">
    <source>
        <dbReference type="Proteomes" id="UP000291591"/>
    </source>
</evidence>
<dbReference type="EMBL" id="SHKL01000001">
    <property type="protein sequence ID" value="RZT88572.1"/>
    <property type="molecule type" value="Genomic_DNA"/>
</dbReference>
<sequence length="67" mass="7117">MSTPQQPGDSWAWPSNEQARGDLAQLLEEAAKALRDGRATVHRSATSTTSGGPSRLDVDLEWSPPGA</sequence>
<feature type="compositionally biased region" description="Polar residues" evidence="1">
    <location>
        <begin position="43"/>
        <end position="52"/>
    </location>
</feature>
<dbReference type="RefSeq" id="WP_130292556.1">
    <property type="nucleotide sequence ID" value="NZ_SHKL01000001.1"/>
</dbReference>
<dbReference type="AlphaFoldDB" id="A0A4Q7V201"/>
<reference evidence="2 3" key="1">
    <citation type="submission" date="2019-02" db="EMBL/GenBank/DDBJ databases">
        <title>Sequencing the genomes of 1000 actinobacteria strains.</title>
        <authorList>
            <person name="Klenk H.-P."/>
        </authorList>
    </citation>
    <scope>NUCLEOTIDE SEQUENCE [LARGE SCALE GENOMIC DNA]</scope>
    <source>
        <strain evidence="2 3">DSM 45779</strain>
    </source>
</reference>
<dbReference type="OrthoDB" id="9948277at2"/>